<proteinExistence type="predicted"/>
<dbReference type="Proteomes" id="UP000838756">
    <property type="component" value="Unassembled WGS sequence"/>
</dbReference>
<name>A0A8S4R077_9NEOP</name>
<dbReference type="EMBL" id="CAKXAJ010023922">
    <property type="protein sequence ID" value="CAH2228180.1"/>
    <property type="molecule type" value="Genomic_DNA"/>
</dbReference>
<dbReference type="OrthoDB" id="6926806at2759"/>
<comment type="caution">
    <text evidence="1">The sequence shown here is derived from an EMBL/GenBank/DDBJ whole genome shotgun (WGS) entry which is preliminary data.</text>
</comment>
<accession>A0A8S4R077</accession>
<gene>
    <name evidence="1" type="primary">jg154</name>
    <name evidence="1" type="ORF">PAEG_LOCUS8261</name>
</gene>
<sequence>MNQYCRNDSMKIIIDIKFLRNLSKSESIKEWHIVPDVEVLLENLDFLKEFISGDPTCTLMTPAAVLKKLQSLADSRSTADQVFQWLAKNSVCEINNQDEYPLNENAINEQIIKFCVQAKILHM</sequence>
<evidence type="ECO:0000313" key="1">
    <source>
        <dbReference type="EMBL" id="CAH2228180.1"/>
    </source>
</evidence>
<organism evidence="1 2">
    <name type="scientific">Pararge aegeria aegeria</name>
    <dbReference type="NCBI Taxonomy" id="348720"/>
    <lineage>
        <taxon>Eukaryota</taxon>
        <taxon>Metazoa</taxon>
        <taxon>Ecdysozoa</taxon>
        <taxon>Arthropoda</taxon>
        <taxon>Hexapoda</taxon>
        <taxon>Insecta</taxon>
        <taxon>Pterygota</taxon>
        <taxon>Neoptera</taxon>
        <taxon>Endopterygota</taxon>
        <taxon>Lepidoptera</taxon>
        <taxon>Glossata</taxon>
        <taxon>Ditrysia</taxon>
        <taxon>Papilionoidea</taxon>
        <taxon>Nymphalidae</taxon>
        <taxon>Satyrinae</taxon>
        <taxon>Satyrini</taxon>
        <taxon>Parargina</taxon>
        <taxon>Pararge</taxon>
    </lineage>
</organism>
<feature type="non-terminal residue" evidence="1">
    <location>
        <position position="1"/>
    </location>
</feature>
<evidence type="ECO:0000313" key="2">
    <source>
        <dbReference type="Proteomes" id="UP000838756"/>
    </source>
</evidence>
<keyword evidence="2" id="KW-1185">Reference proteome</keyword>
<protein>
    <submittedName>
        <fullName evidence="1">Jg154 protein</fullName>
    </submittedName>
</protein>
<dbReference type="AlphaFoldDB" id="A0A8S4R077"/>
<reference evidence="1" key="1">
    <citation type="submission" date="2022-03" db="EMBL/GenBank/DDBJ databases">
        <authorList>
            <person name="Lindestad O."/>
        </authorList>
    </citation>
    <scope>NUCLEOTIDE SEQUENCE</scope>
</reference>
<dbReference type="Gene3D" id="3.40.50.1010">
    <property type="entry name" value="5'-nuclease"/>
    <property type="match status" value="1"/>
</dbReference>